<protein>
    <submittedName>
        <fullName evidence="2">Alpha/beta hydrolase</fullName>
    </submittedName>
</protein>
<gene>
    <name evidence="2" type="ORF">ELS82_00070</name>
</gene>
<evidence type="ECO:0000313" key="3">
    <source>
        <dbReference type="Proteomes" id="UP000297753"/>
    </source>
</evidence>
<dbReference type="GO" id="GO:0016787">
    <property type="term" value="F:hydrolase activity"/>
    <property type="evidence" value="ECO:0007669"/>
    <property type="project" value="UniProtKB-KW"/>
</dbReference>
<dbReference type="Proteomes" id="UP000297753">
    <property type="component" value="Unassembled WGS sequence"/>
</dbReference>
<dbReference type="InterPro" id="IPR000073">
    <property type="entry name" value="AB_hydrolase_1"/>
</dbReference>
<dbReference type="PANTHER" id="PTHR37017:SF11">
    <property type="entry name" value="ESTERASE_LIPASE_THIOESTERASE DOMAIN-CONTAINING PROTEIN"/>
    <property type="match status" value="1"/>
</dbReference>
<evidence type="ECO:0000313" key="2">
    <source>
        <dbReference type="EMBL" id="TFH93388.1"/>
    </source>
</evidence>
<name>A0A4Y8WM67_9VIBR</name>
<comment type="caution">
    <text evidence="2">The sequence shown here is derived from an EMBL/GenBank/DDBJ whole genome shotgun (WGS) entry which is preliminary data.</text>
</comment>
<keyword evidence="2" id="KW-0378">Hydrolase</keyword>
<dbReference type="SUPFAM" id="SSF53474">
    <property type="entry name" value="alpha/beta-Hydrolases"/>
    <property type="match status" value="1"/>
</dbReference>
<feature type="domain" description="AB hydrolase-1" evidence="1">
    <location>
        <begin position="38"/>
        <end position="253"/>
    </location>
</feature>
<dbReference type="OrthoDB" id="9814966at2"/>
<accession>A0A4Y8WM67</accession>
<reference evidence="2 3" key="1">
    <citation type="submission" date="2019-01" db="EMBL/GenBank/DDBJ databases">
        <title>Vibrio BEI176 sp. nov, a marine bacterium isolated from China: eastern marignal seas.</title>
        <authorList>
            <person name="Li B."/>
        </authorList>
    </citation>
    <scope>NUCLEOTIDE SEQUENCE [LARGE SCALE GENOMIC DNA]</scope>
    <source>
        <strain evidence="2 3">BEI176</strain>
    </source>
</reference>
<dbReference type="InterPro" id="IPR052897">
    <property type="entry name" value="Sec-Metab_Biosynth_Hydrolase"/>
</dbReference>
<evidence type="ECO:0000259" key="1">
    <source>
        <dbReference type="Pfam" id="PF12697"/>
    </source>
</evidence>
<proteinExistence type="predicted"/>
<dbReference type="Pfam" id="PF12697">
    <property type="entry name" value="Abhydrolase_6"/>
    <property type="match status" value="1"/>
</dbReference>
<dbReference type="PANTHER" id="PTHR37017">
    <property type="entry name" value="AB HYDROLASE-1 DOMAIN-CONTAINING PROTEIN-RELATED"/>
    <property type="match status" value="1"/>
</dbReference>
<dbReference type="AlphaFoldDB" id="A0A4Y8WM67"/>
<organism evidence="2 3">
    <name type="scientific">Vibrio ouci</name>
    <dbReference type="NCBI Taxonomy" id="2499078"/>
    <lineage>
        <taxon>Bacteria</taxon>
        <taxon>Pseudomonadati</taxon>
        <taxon>Pseudomonadota</taxon>
        <taxon>Gammaproteobacteria</taxon>
        <taxon>Vibrionales</taxon>
        <taxon>Vibrionaceae</taxon>
        <taxon>Vibrio</taxon>
    </lineage>
</organism>
<dbReference type="InterPro" id="IPR029058">
    <property type="entry name" value="AB_hydrolase_fold"/>
</dbReference>
<keyword evidence="3" id="KW-1185">Reference proteome</keyword>
<dbReference type="Gene3D" id="3.40.50.1820">
    <property type="entry name" value="alpha/beta hydrolase"/>
    <property type="match status" value="1"/>
</dbReference>
<dbReference type="EMBL" id="SATR01000001">
    <property type="protein sequence ID" value="TFH93388.1"/>
    <property type="molecule type" value="Genomic_DNA"/>
</dbReference>
<sequence length="264" mass="29587">MLLFVFLLTRKQIVKKYLLLTLLLFSSGLAYAQQVRNVVLVHGAFVDASSWRPVANILMRQGFHVTAVQNPLTSLSDDVEAVRRVLEQQQGDTILVGYSWGGMPITQIGDDEKVKGLVYIAAMAPKVGESITDLQKQEPEQATMRGLEGVIEDGYGNYLIDPDWYHYALAHDSDPEVVKWFAYSQIPMSKSAFDEKVTYAAWADKPSWYAISGDDKIVSPKLQQMMAKRMNAETITIDSGHASILSHPHEVADLIEQASRYSYK</sequence>